<dbReference type="Gene3D" id="1.10.287.130">
    <property type="match status" value="1"/>
</dbReference>
<dbReference type="SMART" id="SM00388">
    <property type="entry name" value="HisKA"/>
    <property type="match status" value="1"/>
</dbReference>
<reference evidence="5 6" key="1">
    <citation type="submission" date="2016-07" db="EMBL/GenBank/DDBJ databases">
        <title>Genomic analysis of zinc-resistant bacterium Mucilaginibacter pedocola TBZ30.</title>
        <authorList>
            <person name="Huang J."/>
            <person name="Tang J."/>
        </authorList>
    </citation>
    <scope>NUCLEOTIDE SEQUENCE [LARGE SCALE GENOMIC DNA]</scope>
    <source>
        <strain evidence="5 6">TBZ30</strain>
    </source>
</reference>
<evidence type="ECO:0000256" key="1">
    <source>
        <dbReference type="ARBA" id="ARBA00000085"/>
    </source>
</evidence>
<dbReference type="EMBL" id="MBTF01000001">
    <property type="protein sequence ID" value="OOQ62285.1"/>
    <property type="molecule type" value="Genomic_DNA"/>
</dbReference>
<evidence type="ECO:0000256" key="2">
    <source>
        <dbReference type="ARBA" id="ARBA00012438"/>
    </source>
</evidence>
<name>A0A1S9PMV7_9SPHI</name>
<accession>A0A1S9PMV7</accession>
<evidence type="ECO:0000313" key="6">
    <source>
        <dbReference type="Proteomes" id="UP000189739"/>
    </source>
</evidence>
<dbReference type="InterPro" id="IPR029016">
    <property type="entry name" value="GAF-like_dom_sf"/>
</dbReference>
<dbReference type="STRING" id="1792845.BC343_01630"/>
<dbReference type="SUPFAM" id="SSF55874">
    <property type="entry name" value="ATPase domain of HSP90 chaperone/DNA topoisomerase II/histidine kinase"/>
    <property type="match status" value="1"/>
</dbReference>
<dbReference type="InterPro" id="IPR003594">
    <property type="entry name" value="HATPase_dom"/>
</dbReference>
<dbReference type="InterPro" id="IPR005467">
    <property type="entry name" value="His_kinase_dom"/>
</dbReference>
<dbReference type="PANTHER" id="PTHR43102:SF2">
    <property type="entry name" value="GAF DOMAIN-CONTAINING PROTEIN"/>
    <property type="match status" value="1"/>
</dbReference>
<dbReference type="EC" id="2.7.13.3" evidence="2"/>
<dbReference type="PANTHER" id="PTHR43102">
    <property type="entry name" value="SLR1143 PROTEIN"/>
    <property type="match status" value="1"/>
</dbReference>
<dbReference type="Proteomes" id="UP000189739">
    <property type="component" value="Unassembled WGS sequence"/>
</dbReference>
<proteinExistence type="predicted"/>
<dbReference type="Gene3D" id="3.30.450.40">
    <property type="match status" value="1"/>
</dbReference>
<dbReference type="SUPFAM" id="SSF47384">
    <property type="entry name" value="Homodimeric domain of signal transducing histidine kinase"/>
    <property type="match status" value="1"/>
</dbReference>
<dbReference type="InterPro" id="IPR003018">
    <property type="entry name" value="GAF"/>
</dbReference>
<evidence type="ECO:0000259" key="4">
    <source>
        <dbReference type="PROSITE" id="PS50109"/>
    </source>
</evidence>
<dbReference type="PROSITE" id="PS50109">
    <property type="entry name" value="HIS_KIN"/>
    <property type="match status" value="1"/>
</dbReference>
<dbReference type="AlphaFoldDB" id="A0A1S9PMV7"/>
<evidence type="ECO:0000256" key="3">
    <source>
        <dbReference type="ARBA" id="ARBA00022553"/>
    </source>
</evidence>
<dbReference type="InterPro" id="IPR036890">
    <property type="entry name" value="HATPase_C_sf"/>
</dbReference>
<dbReference type="Pfam" id="PF02518">
    <property type="entry name" value="HATPase_c"/>
    <property type="match status" value="1"/>
</dbReference>
<sequence length="410" mass="45760">MSYPVPANEEERLDSLDSYDILDTMPENDFDELTHLASEICQTSISAISLIDDKRQWFKSIVGLSSTQTPREQAFCAHTILKPGEIMVIPDARQDSRFASNPLVTGNPNIVFYAGVPLVNEDGFALGSLCVIDTMPKQLTPRQLKSLRILGKQVITQMELRRKLARLERSNQDLLETNSFIQKFASTAAHDIKNPLSSMLLTSQALQQRLGKAADEKSKGLLELNVTSVKRLLTLVDEMLEYSSKPSSLLTNQQSFELVALLKNVVNLIEVPYGMKINFPPLDHALMCSAVALEQIFLNLLTNAVRYNDKEQGVISVQFREDADHYYFKVVDNGMGIAEKNLEKIFYKEVTLNVIDRFNQKGTGLGLYTVKGLVEKLKGTIRAESQIGSGSTFSFSVKKNAGVDEEDDLL</sequence>
<dbReference type="GO" id="GO:0000155">
    <property type="term" value="F:phosphorelay sensor kinase activity"/>
    <property type="evidence" value="ECO:0007669"/>
    <property type="project" value="InterPro"/>
</dbReference>
<dbReference type="PRINTS" id="PR00344">
    <property type="entry name" value="BCTRLSENSOR"/>
</dbReference>
<protein>
    <recommendedName>
        <fullName evidence="2">histidine kinase</fullName>
        <ecNumber evidence="2">2.7.13.3</ecNumber>
    </recommendedName>
</protein>
<dbReference type="CDD" id="cd00082">
    <property type="entry name" value="HisKA"/>
    <property type="match status" value="1"/>
</dbReference>
<dbReference type="SUPFAM" id="SSF55781">
    <property type="entry name" value="GAF domain-like"/>
    <property type="match status" value="1"/>
</dbReference>
<dbReference type="Pfam" id="PF00512">
    <property type="entry name" value="HisKA"/>
    <property type="match status" value="1"/>
</dbReference>
<gene>
    <name evidence="5" type="ORF">BC343_01630</name>
</gene>
<comment type="catalytic activity">
    <reaction evidence="1">
        <text>ATP + protein L-histidine = ADP + protein N-phospho-L-histidine.</text>
        <dbReference type="EC" id="2.7.13.3"/>
    </reaction>
</comment>
<evidence type="ECO:0000313" key="5">
    <source>
        <dbReference type="EMBL" id="OOQ62285.1"/>
    </source>
</evidence>
<dbReference type="SMART" id="SM00387">
    <property type="entry name" value="HATPase_c"/>
    <property type="match status" value="1"/>
</dbReference>
<keyword evidence="6" id="KW-1185">Reference proteome</keyword>
<keyword evidence="3" id="KW-0597">Phosphoprotein</keyword>
<dbReference type="Gene3D" id="3.30.565.10">
    <property type="entry name" value="Histidine kinase-like ATPase, C-terminal domain"/>
    <property type="match status" value="1"/>
</dbReference>
<comment type="caution">
    <text evidence="5">The sequence shown here is derived from an EMBL/GenBank/DDBJ whole genome shotgun (WGS) entry which is preliminary data.</text>
</comment>
<feature type="domain" description="Histidine kinase" evidence="4">
    <location>
        <begin position="187"/>
        <end position="401"/>
    </location>
</feature>
<dbReference type="SMART" id="SM00065">
    <property type="entry name" value="GAF"/>
    <property type="match status" value="1"/>
</dbReference>
<dbReference type="Pfam" id="PF01590">
    <property type="entry name" value="GAF"/>
    <property type="match status" value="1"/>
</dbReference>
<organism evidence="5 6">
    <name type="scientific">Mucilaginibacter pedocola</name>
    <dbReference type="NCBI Taxonomy" id="1792845"/>
    <lineage>
        <taxon>Bacteria</taxon>
        <taxon>Pseudomonadati</taxon>
        <taxon>Bacteroidota</taxon>
        <taxon>Sphingobacteriia</taxon>
        <taxon>Sphingobacteriales</taxon>
        <taxon>Sphingobacteriaceae</taxon>
        <taxon>Mucilaginibacter</taxon>
    </lineage>
</organism>
<dbReference type="InterPro" id="IPR003661">
    <property type="entry name" value="HisK_dim/P_dom"/>
</dbReference>
<dbReference type="InterPro" id="IPR036097">
    <property type="entry name" value="HisK_dim/P_sf"/>
</dbReference>
<dbReference type="InterPro" id="IPR004358">
    <property type="entry name" value="Sig_transdc_His_kin-like_C"/>
</dbReference>